<keyword evidence="4" id="KW-0572">Peptidoglycan-anchor</keyword>
<dbReference type="PROSITE" id="PS50847">
    <property type="entry name" value="GRAM_POS_ANCHORING"/>
    <property type="match status" value="1"/>
</dbReference>
<dbReference type="Pfam" id="PF16555">
    <property type="entry name" value="GramPos_pilinD1"/>
    <property type="match status" value="1"/>
</dbReference>
<dbReference type="Pfam" id="PF17998">
    <property type="entry name" value="AgI_II_C2"/>
    <property type="match status" value="1"/>
</dbReference>
<dbReference type="NCBIfam" id="TIGR01167">
    <property type="entry name" value="LPXTG_anchor"/>
    <property type="match status" value="1"/>
</dbReference>
<dbReference type="InterPro" id="IPR013783">
    <property type="entry name" value="Ig-like_fold"/>
</dbReference>
<keyword evidence="3" id="KW-0732">Signal</keyword>
<accession>A0A0M9VMF9</accession>
<evidence type="ECO:0000256" key="3">
    <source>
        <dbReference type="ARBA" id="ARBA00022729"/>
    </source>
</evidence>
<dbReference type="EMBL" id="LAVO01000001">
    <property type="protein sequence ID" value="KOS11955.1"/>
    <property type="molecule type" value="Genomic_DNA"/>
</dbReference>
<keyword evidence="5" id="KW-0472">Membrane</keyword>
<comment type="caution">
    <text evidence="7">The sequence shown here is derived from an EMBL/GenBank/DDBJ whole genome shotgun (WGS) entry which is preliminary data.</text>
</comment>
<dbReference type="Pfam" id="PF17802">
    <property type="entry name" value="SpaA"/>
    <property type="match status" value="1"/>
</dbReference>
<dbReference type="OrthoDB" id="3199332at2"/>
<keyword evidence="1" id="KW-0134">Cell wall</keyword>
<feature type="transmembrane region" description="Helical" evidence="5">
    <location>
        <begin position="464"/>
        <end position="486"/>
    </location>
</feature>
<dbReference type="NCBIfam" id="NF033902">
    <property type="entry name" value="iso_D2_wall_anc"/>
    <property type="match status" value="1"/>
</dbReference>
<dbReference type="Gene3D" id="2.60.40.740">
    <property type="match status" value="1"/>
</dbReference>
<evidence type="ECO:0000256" key="4">
    <source>
        <dbReference type="ARBA" id="ARBA00023088"/>
    </source>
</evidence>
<dbReference type="InterPro" id="IPR048052">
    <property type="entry name" value="FM1-like"/>
</dbReference>
<dbReference type="KEGG" id="mcw:A8L33_05820"/>
<name>A0A0M9VMF9_9MICO</name>
<keyword evidence="5" id="KW-0812">Transmembrane</keyword>
<dbReference type="InterPro" id="IPR032364">
    <property type="entry name" value="GramPos_pilinD1_N"/>
</dbReference>
<dbReference type="InterPro" id="IPR026466">
    <property type="entry name" value="Fim_isopep_form_D2_dom"/>
</dbReference>
<evidence type="ECO:0000256" key="1">
    <source>
        <dbReference type="ARBA" id="ARBA00022512"/>
    </source>
</evidence>
<dbReference type="PATRIC" id="fig|84292.3.peg.100"/>
<proteinExistence type="predicted"/>
<evidence type="ECO:0000256" key="5">
    <source>
        <dbReference type="SAM" id="Phobius"/>
    </source>
</evidence>
<dbReference type="InterPro" id="IPR019931">
    <property type="entry name" value="LPXTG_anchor"/>
</dbReference>
<dbReference type="InterPro" id="IPR041033">
    <property type="entry name" value="SpaA_PFL_dom_1"/>
</dbReference>
<dbReference type="NCBIfam" id="TIGR04226">
    <property type="entry name" value="RrgB_K2N_iso_D2"/>
    <property type="match status" value="1"/>
</dbReference>
<gene>
    <name evidence="7" type="ORF">XI38_00465</name>
</gene>
<keyword evidence="5" id="KW-1133">Transmembrane helix</keyword>
<dbReference type="AlphaFoldDB" id="A0A0M9VMF9"/>
<protein>
    <recommendedName>
        <fullName evidence="6">Gram-positive cocci surface proteins LPxTG domain-containing protein</fullName>
    </recommendedName>
</protein>
<sequence>MTTITNGGWGRRVVAAVGAVTIAMIGAVALAAPASATETPNGPNIDPKAKGSVTIHKYAEPDQATGLPHDGTKLTEEQLKNLTPLQGVTFSIAQVDGIDLTTNAGWTTAATLTVKDGKVTDGTTTFATSNTKSGATGLDGVVDFSQLPLGVYLVTEGDPGTNPIAISTPPFLVTVPLATQKNTWLYDVNVYPKNSLTGVTKTVDDAKATGLGSEISWTVAAQIPNVGEGRSLNRFEIVDTLDARLGYAGASVAVTDRTGAPVTLSDGSFTVTAPATGAAGDLKVVFTEKGLAELQAKALGGTVTATVKTTVKEIGDGSIENTVTLYVNDATVVSEDVTSWGALKVFKYAKSDRVETGLKDAEFQVFTSEADATARTSPVSVDGKTTFVSDASGNLTVDGLFAGVKGTGKDYWVVETKAPVGYTADLTPIKVTVKPGSIADAQIVKVLNTQVPPPILPLTGGDGAVVFGIAGVALVLIAAGAAVVIARRRVRV</sequence>
<dbReference type="InterPro" id="IPR026345">
    <property type="entry name" value="Adh_isopep-form_adh_dom"/>
</dbReference>
<evidence type="ECO:0000256" key="2">
    <source>
        <dbReference type="ARBA" id="ARBA00022525"/>
    </source>
</evidence>
<dbReference type="Proteomes" id="UP000037737">
    <property type="component" value="Unassembled WGS sequence"/>
</dbReference>
<dbReference type="Gene3D" id="2.60.40.10">
    <property type="entry name" value="Immunoglobulins"/>
    <property type="match status" value="2"/>
</dbReference>
<reference evidence="7" key="1">
    <citation type="submission" date="2015-04" db="EMBL/GenBank/DDBJ databases">
        <title>Complete genome sequence of Microbacterium chocolatum SIT 101, a bacterium enantioselectively hydrolyzing mesomeric diesters.</title>
        <authorList>
            <person name="Li X."/>
            <person name="Xu Y."/>
        </authorList>
    </citation>
    <scope>NUCLEOTIDE SEQUENCE [LARGE SCALE GENOMIC DNA]</scope>
    <source>
        <strain evidence="7">SIT 101</strain>
    </source>
</reference>
<keyword evidence="8" id="KW-1185">Reference proteome</keyword>
<organism evidence="7 8">
    <name type="scientific">Microbacterium aurantiacum</name>
    <dbReference type="NCBI Taxonomy" id="162393"/>
    <lineage>
        <taxon>Bacteria</taxon>
        <taxon>Bacillati</taxon>
        <taxon>Actinomycetota</taxon>
        <taxon>Actinomycetes</taxon>
        <taxon>Micrococcales</taxon>
        <taxon>Microbacteriaceae</taxon>
        <taxon>Microbacterium</taxon>
    </lineage>
</organism>
<evidence type="ECO:0000313" key="8">
    <source>
        <dbReference type="Proteomes" id="UP000037737"/>
    </source>
</evidence>
<keyword evidence="2" id="KW-0964">Secreted</keyword>
<dbReference type="GO" id="GO:0005975">
    <property type="term" value="P:carbohydrate metabolic process"/>
    <property type="evidence" value="ECO:0007669"/>
    <property type="project" value="UniProtKB-ARBA"/>
</dbReference>
<feature type="domain" description="Gram-positive cocci surface proteins LPxTG" evidence="6">
    <location>
        <begin position="456"/>
        <end position="492"/>
    </location>
</feature>
<evidence type="ECO:0000313" key="7">
    <source>
        <dbReference type="EMBL" id="KOS11955.1"/>
    </source>
</evidence>
<evidence type="ECO:0000259" key="6">
    <source>
        <dbReference type="PROSITE" id="PS50847"/>
    </source>
</evidence>